<dbReference type="InterPro" id="IPR050083">
    <property type="entry name" value="HtpX_protease"/>
</dbReference>
<feature type="transmembrane region" description="Helical" evidence="11">
    <location>
        <begin position="187"/>
        <end position="211"/>
    </location>
</feature>
<dbReference type="HAMAP" id="MF_00188">
    <property type="entry name" value="Pept_M48_protease_HtpX"/>
    <property type="match status" value="1"/>
</dbReference>
<dbReference type="GO" id="GO:0008270">
    <property type="term" value="F:zinc ion binding"/>
    <property type="evidence" value="ECO:0007669"/>
    <property type="project" value="UniProtKB-UniRule"/>
</dbReference>
<evidence type="ECO:0000256" key="3">
    <source>
        <dbReference type="ARBA" id="ARBA00022670"/>
    </source>
</evidence>
<feature type="binding site" evidence="11">
    <location>
        <position position="142"/>
    </location>
    <ligand>
        <name>Zn(2+)</name>
        <dbReference type="ChEBI" id="CHEBI:29105"/>
        <note>catalytic</note>
    </ligand>
</feature>
<dbReference type="GO" id="GO:0004222">
    <property type="term" value="F:metalloendopeptidase activity"/>
    <property type="evidence" value="ECO:0007669"/>
    <property type="project" value="UniProtKB-UniRule"/>
</dbReference>
<keyword evidence="3 11" id="KW-0645">Protease</keyword>
<keyword evidence="10 11" id="KW-0472">Membrane</keyword>
<evidence type="ECO:0000256" key="10">
    <source>
        <dbReference type="ARBA" id="ARBA00023136"/>
    </source>
</evidence>
<keyword evidence="4 11" id="KW-0812">Transmembrane</keyword>
<keyword evidence="8 11" id="KW-1133">Transmembrane helix</keyword>
<evidence type="ECO:0000256" key="4">
    <source>
        <dbReference type="ARBA" id="ARBA00022692"/>
    </source>
</evidence>
<comment type="cofactor">
    <cofactor evidence="11">
        <name>Zn(2+)</name>
        <dbReference type="ChEBI" id="CHEBI:29105"/>
    </cofactor>
    <text evidence="11">Binds 1 zinc ion per subunit.</text>
</comment>
<feature type="binding site" evidence="11">
    <location>
        <position position="216"/>
    </location>
    <ligand>
        <name>Zn(2+)</name>
        <dbReference type="ChEBI" id="CHEBI:29105"/>
        <note>catalytic</note>
    </ligand>
</feature>
<evidence type="ECO:0000256" key="8">
    <source>
        <dbReference type="ARBA" id="ARBA00022989"/>
    </source>
</evidence>
<dbReference type="Pfam" id="PF01435">
    <property type="entry name" value="Peptidase_M48"/>
    <property type="match status" value="1"/>
</dbReference>
<evidence type="ECO:0000256" key="5">
    <source>
        <dbReference type="ARBA" id="ARBA00022723"/>
    </source>
</evidence>
<proteinExistence type="inferred from homology"/>
<dbReference type="Gene3D" id="3.30.2010.10">
    <property type="entry name" value="Metalloproteases ('zincins'), catalytic domain"/>
    <property type="match status" value="1"/>
</dbReference>
<feature type="active site" evidence="11">
    <location>
        <position position="143"/>
    </location>
</feature>
<evidence type="ECO:0000256" key="1">
    <source>
        <dbReference type="ARBA" id="ARBA00009779"/>
    </source>
</evidence>
<dbReference type="EC" id="3.4.24.-" evidence="11"/>
<gene>
    <name evidence="11" type="primary">htpX</name>
    <name evidence="13" type="ORF">F6J89_27420</name>
</gene>
<organism evidence="13">
    <name type="scientific">Symploca sp. SIO1C4</name>
    <dbReference type="NCBI Taxonomy" id="2607765"/>
    <lineage>
        <taxon>Bacteria</taxon>
        <taxon>Bacillati</taxon>
        <taxon>Cyanobacteriota</taxon>
        <taxon>Cyanophyceae</taxon>
        <taxon>Coleofasciculales</taxon>
        <taxon>Coleofasciculaceae</taxon>
        <taxon>Symploca</taxon>
    </lineage>
</organism>
<protein>
    <recommendedName>
        <fullName evidence="11">Protease HtpX homolog</fullName>
        <ecNumber evidence="11">3.4.24.-</ecNumber>
    </recommendedName>
</protein>
<dbReference type="InterPro" id="IPR022919">
    <property type="entry name" value="Pept_M48_protease_HtpX"/>
</dbReference>
<evidence type="ECO:0000256" key="6">
    <source>
        <dbReference type="ARBA" id="ARBA00022801"/>
    </source>
</evidence>
<keyword evidence="7 11" id="KW-0862">Zinc</keyword>
<dbReference type="AlphaFoldDB" id="A0A6B3NPT8"/>
<feature type="domain" description="Peptidase M48" evidence="12">
    <location>
        <begin position="76"/>
        <end position="288"/>
    </location>
</feature>
<comment type="caution">
    <text evidence="13">The sequence shown here is derived from an EMBL/GenBank/DDBJ whole genome shotgun (WGS) entry which is preliminary data.</text>
</comment>
<feature type="transmembrane region" description="Helical" evidence="11">
    <location>
        <begin position="12"/>
        <end position="33"/>
    </location>
</feature>
<reference evidence="13" key="1">
    <citation type="submission" date="2019-11" db="EMBL/GenBank/DDBJ databases">
        <title>Genomic insights into an expanded diversity of filamentous marine cyanobacteria reveals the extraordinary biosynthetic potential of Moorea and Okeania.</title>
        <authorList>
            <person name="Ferreira Leao T."/>
            <person name="Wang M."/>
            <person name="Moss N."/>
            <person name="Da Silva R."/>
            <person name="Sanders J."/>
            <person name="Nurk S."/>
            <person name="Gurevich A."/>
            <person name="Humphrey G."/>
            <person name="Reher R."/>
            <person name="Zhu Q."/>
            <person name="Belda-Ferre P."/>
            <person name="Glukhov E."/>
            <person name="Rex R."/>
            <person name="Dorrestein P.C."/>
            <person name="Knight R."/>
            <person name="Pevzner P."/>
            <person name="Gerwick W.H."/>
            <person name="Gerwick L."/>
        </authorList>
    </citation>
    <scope>NUCLEOTIDE SEQUENCE</scope>
    <source>
        <strain evidence="13">SIO1C4</strain>
    </source>
</reference>
<evidence type="ECO:0000256" key="7">
    <source>
        <dbReference type="ARBA" id="ARBA00022833"/>
    </source>
</evidence>
<dbReference type="GO" id="GO:0005886">
    <property type="term" value="C:plasma membrane"/>
    <property type="evidence" value="ECO:0007669"/>
    <property type="project" value="UniProtKB-SubCell"/>
</dbReference>
<evidence type="ECO:0000256" key="2">
    <source>
        <dbReference type="ARBA" id="ARBA00022475"/>
    </source>
</evidence>
<keyword evidence="5 11" id="KW-0479">Metal-binding</keyword>
<keyword evidence="6 11" id="KW-0378">Hydrolase</keyword>
<keyword evidence="2 11" id="KW-1003">Cell membrane</keyword>
<evidence type="ECO:0000256" key="9">
    <source>
        <dbReference type="ARBA" id="ARBA00023049"/>
    </source>
</evidence>
<feature type="transmembrane region" description="Helical" evidence="11">
    <location>
        <begin position="157"/>
        <end position="181"/>
    </location>
</feature>
<dbReference type="PANTHER" id="PTHR43221:SF2">
    <property type="entry name" value="PROTEASE HTPX HOMOLOG"/>
    <property type="match status" value="1"/>
</dbReference>
<feature type="transmembrane region" description="Helical" evidence="11">
    <location>
        <begin position="39"/>
        <end position="59"/>
    </location>
</feature>
<dbReference type="PANTHER" id="PTHR43221">
    <property type="entry name" value="PROTEASE HTPX"/>
    <property type="match status" value="1"/>
</dbReference>
<evidence type="ECO:0000256" key="11">
    <source>
        <dbReference type="HAMAP-Rule" id="MF_00188"/>
    </source>
</evidence>
<comment type="subcellular location">
    <subcellularLocation>
        <location evidence="11">Cell membrane</location>
        <topology evidence="11">Multi-pass membrane protein</topology>
    </subcellularLocation>
</comment>
<comment type="similarity">
    <text evidence="1 11">Belongs to the peptidase M48B family.</text>
</comment>
<name>A0A6B3NPT8_9CYAN</name>
<accession>A0A6B3NPT8</accession>
<dbReference type="GO" id="GO:0006508">
    <property type="term" value="P:proteolysis"/>
    <property type="evidence" value="ECO:0007669"/>
    <property type="project" value="UniProtKB-KW"/>
</dbReference>
<evidence type="ECO:0000259" key="12">
    <source>
        <dbReference type="Pfam" id="PF01435"/>
    </source>
</evidence>
<sequence length="299" mass="33012">MLSLQFIYNQSINFFKTVVLLSLLSGLLTLIGYLLMRGVIGALFGLLIAIIINFGTWFYSDKIVLRVYNARTPDSREKARLQPIIEVLSSRAKLPIPKLYIIPTSIPNAFATGRSPKHGIVGVTEGLMRLLPDDELEGVIAHELTHIKNRDTLTQTIASTLAGAISLLAQIGVDMMFRGLFSSRNSGWRLITLLPTLFLAPITATIIQLAISRTREYSADAGAAALTGNPRALANALGRLQNNRSVRINVNAAFQPLLIINPFKKELATRLFSTHPPTEARIQKLLKLELQLRSNPNSY</sequence>
<dbReference type="EMBL" id="JAAHFQ010000761">
    <property type="protein sequence ID" value="NER31248.1"/>
    <property type="molecule type" value="Genomic_DNA"/>
</dbReference>
<dbReference type="InterPro" id="IPR001915">
    <property type="entry name" value="Peptidase_M48"/>
</dbReference>
<evidence type="ECO:0000313" key="13">
    <source>
        <dbReference type="EMBL" id="NER31248.1"/>
    </source>
</evidence>
<feature type="binding site" evidence="11">
    <location>
        <position position="146"/>
    </location>
    <ligand>
        <name>Zn(2+)</name>
        <dbReference type="ChEBI" id="CHEBI:29105"/>
        <note>catalytic</note>
    </ligand>
</feature>
<keyword evidence="9 11" id="KW-0482">Metalloprotease</keyword>